<evidence type="ECO:0000256" key="3">
    <source>
        <dbReference type="ARBA" id="ARBA00022989"/>
    </source>
</evidence>
<dbReference type="PANTHER" id="PTHR37422">
    <property type="entry name" value="TEICHURONIC ACID BIOSYNTHESIS PROTEIN TUAE"/>
    <property type="match status" value="1"/>
</dbReference>
<dbReference type="InterPro" id="IPR007016">
    <property type="entry name" value="O-antigen_ligase-rel_domated"/>
</dbReference>
<dbReference type="EMBL" id="LIZT01000115">
    <property type="protein sequence ID" value="KPJ48481.1"/>
    <property type="molecule type" value="Genomic_DNA"/>
</dbReference>
<keyword evidence="3 5" id="KW-1133">Transmembrane helix</keyword>
<evidence type="ECO:0000256" key="2">
    <source>
        <dbReference type="ARBA" id="ARBA00022692"/>
    </source>
</evidence>
<dbReference type="GO" id="GO:0016020">
    <property type="term" value="C:membrane"/>
    <property type="evidence" value="ECO:0007669"/>
    <property type="project" value="UniProtKB-SubCell"/>
</dbReference>
<feature type="domain" description="O-antigen ligase-related" evidence="6">
    <location>
        <begin position="183"/>
        <end position="311"/>
    </location>
</feature>
<dbReference type="PANTHER" id="PTHR37422:SF13">
    <property type="entry name" value="LIPOPOLYSACCHARIDE BIOSYNTHESIS PROTEIN PA4999-RELATED"/>
    <property type="match status" value="1"/>
</dbReference>
<feature type="transmembrane region" description="Helical" evidence="5">
    <location>
        <begin position="303"/>
        <end position="326"/>
    </location>
</feature>
<dbReference type="Proteomes" id="UP000051124">
    <property type="component" value="Unassembled WGS sequence"/>
</dbReference>
<evidence type="ECO:0000256" key="1">
    <source>
        <dbReference type="ARBA" id="ARBA00004141"/>
    </source>
</evidence>
<evidence type="ECO:0000259" key="6">
    <source>
        <dbReference type="Pfam" id="PF04932"/>
    </source>
</evidence>
<evidence type="ECO:0000313" key="8">
    <source>
        <dbReference type="Proteomes" id="UP000051124"/>
    </source>
</evidence>
<feature type="transmembrane region" description="Helical" evidence="5">
    <location>
        <begin position="109"/>
        <end position="128"/>
    </location>
</feature>
<protein>
    <recommendedName>
        <fullName evidence="6">O-antigen ligase-related domain-containing protein</fullName>
    </recommendedName>
</protein>
<sequence length="374" mass="42609">MKNLDRIELFLYGFILLSLPLSNTALWIGVCLVYLFTLYRIVIRRDWRYRRTPLDIPFLTFLGLVFLSFFYSSAPDLTLKSLRKMAFFFLYFPTVMYFSQWLDRRQTLYRLLSLPILSGVATGVYASVRFLSDPEEGGYGFYGGRSTLAILMAVLLIAAISLGAERVVLPKKRLPRRLCWWLILLVLLSGLLVSLGRGAWVGALGAILAYAVLKKKKSVWLLAGVAAVCGMLVPAVRQRVFTLIHPLEHMSGRESIYRGASEVLWQKPILGFGFGTFKAVYPLPNPHNYGDWHNLYLEYYLNLGFVGCALFGYLVVQIFRVGRWVLQSDRIKDFQKELCLCVLLTMFALYLMGFFSLSTHDLPMVVLQGLPVDS</sequence>
<proteinExistence type="predicted"/>
<evidence type="ECO:0000256" key="5">
    <source>
        <dbReference type="SAM" id="Phobius"/>
    </source>
</evidence>
<dbReference type="Pfam" id="PF04932">
    <property type="entry name" value="Wzy_C"/>
    <property type="match status" value="1"/>
</dbReference>
<feature type="transmembrane region" description="Helical" evidence="5">
    <location>
        <begin position="263"/>
        <end position="283"/>
    </location>
</feature>
<keyword evidence="4 5" id="KW-0472">Membrane</keyword>
<feature type="transmembrane region" description="Helical" evidence="5">
    <location>
        <begin position="219"/>
        <end position="236"/>
    </location>
</feature>
<gene>
    <name evidence="7" type="ORF">AMJ40_07415</name>
</gene>
<accession>A0A0S7WEA1</accession>
<comment type="caution">
    <text evidence="7">The sequence shown here is derived from an EMBL/GenBank/DDBJ whole genome shotgun (WGS) entry which is preliminary data.</text>
</comment>
<dbReference type="InterPro" id="IPR051533">
    <property type="entry name" value="WaaL-like"/>
</dbReference>
<evidence type="ECO:0000256" key="4">
    <source>
        <dbReference type="ARBA" id="ARBA00023136"/>
    </source>
</evidence>
<feature type="transmembrane region" description="Helical" evidence="5">
    <location>
        <begin position="338"/>
        <end position="357"/>
    </location>
</feature>
<evidence type="ECO:0000313" key="7">
    <source>
        <dbReference type="EMBL" id="KPJ48481.1"/>
    </source>
</evidence>
<comment type="subcellular location">
    <subcellularLocation>
        <location evidence="1">Membrane</location>
        <topology evidence="1">Multi-pass membrane protein</topology>
    </subcellularLocation>
</comment>
<feature type="transmembrane region" description="Helical" evidence="5">
    <location>
        <begin position="54"/>
        <end position="73"/>
    </location>
</feature>
<reference evidence="7 8" key="1">
    <citation type="journal article" date="2015" name="Microbiome">
        <title>Genomic resolution of linkages in carbon, nitrogen, and sulfur cycling among widespread estuary sediment bacteria.</title>
        <authorList>
            <person name="Baker B.J."/>
            <person name="Lazar C.S."/>
            <person name="Teske A.P."/>
            <person name="Dick G.J."/>
        </authorList>
    </citation>
    <scope>NUCLEOTIDE SEQUENCE [LARGE SCALE GENOMIC DNA]</scope>
    <source>
        <strain evidence="7">DG_26</strain>
    </source>
</reference>
<name>A0A0S7WEA1_UNCT6</name>
<keyword evidence="2 5" id="KW-0812">Transmembrane</keyword>
<feature type="transmembrane region" description="Helical" evidence="5">
    <location>
        <begin position="85"/>
        <end position="102"/>
    </location>
</feature>
<feature type="transmembrane region" description="Helical" evidence="5">
    <location>
        <begin position="180"/>
        <end position="213"/>
    </location>
</feature>
<organism evidence="7 8">
    <name type="scientific">candidate division TA06 bacterium DG_26</name>
    <dbReference type="NCBI Taxonomy" id="1703771"/>
    <lineage>
        <taxon>Bacteria</taxon>
        <taxon>Bacteria division TA06</taxon>
    </lineage>
</organism>
<dbReference type="AlphaFoldDB" id="A0A0S7WEA1"/>
<feature type="transmembrane region" description="Helical" evidence="5">
    <location>
        <begin position="148"/>
        <end position="168"/>
    </location>
</feature>
<feature type="transmembrane region" description="Helical" evidence="5">
    <location>
        <begin position="12"/>
        <end position="42"/>
    </location>
</feature>